<dbReference type="SUPFAM" id="SSF142921">
    <property type="entry name" value="WGR domain-like"/>
    <property type="match status" value="1"/>
</dbReference>
<dbReference type="EMBL" id="JBHSNA010000032">
    <property type="protein sequence ID" value="MFC5568254.1"/>
    <property type="molecule type" value="Genomic_DNA"/>
</dbReference>
<evidence type="ECO:0000313" key="3">
    <source>
        <dbReference type="Proteomes" id="UP001596056"/>
    </source>
</evidence>
<name>A0ABW0SH50_9RHOB</name>
<protein>
    <submittedName>
        <fullName evidence="2">WGR domain-containing protein</fullName>
    </submittedName>
</protein>
<dbReference type="Proteomes" id="UP001596056">
    <property type="component" value="Unassembled WGS sequence"/>
</dbReference>
<accession>A0ABW0SH50</accession>
<gene>
    <name evidence="2" type="ORF">ACFPOC_17765</name>
</gene>
<dbReference type="Pfam" id="PF05406">
    <property type="entry name" value="WGR"/>
    <property type="match status" value="1"/>
</dbReference>
<organism evidence="2 3">
    <name type="scientific">Rubellimicrobium aerolatum</name>
    <dbReference type="NCBI Taxonomy" id="490979"/>
    <lineage>
        <taxon>Bacteria</taxon>
        <taxon>Pseudomonadati</taxon>
        <taxon>Pseudomonadota</taxon>
        <taxon>Alphaproteobacteria</taxon>
        <taxon>Rhodobacterales</taxon>
        <taxon>Roseobacteraceae</taxon>
        <taxon>Rubellimicrobium</taxon>
    </lineage>
</organism>
<dbReference type="InterPro" id="IPR008893">
    <property type="entry name" value="WGR_domain"/>
</dbReference>
<dbReference type="Gene3D" id="2.20.140.10">
    <property type="entry name" value="WGR domain"/>
    <property type="match status" value="1"/>
</dbReference>
<evidence type="ECO:0000259" key="1">
    <source>
        <dbReference type="PROSITE" id="PS51977"/>
    </source>
</evidence>
<keyword evidence="3" id="KW-1185">Reference proteome</keyword>
<reference evidence="3" key="1">
    <citation type="journal article" date="2019" name="Int. J. Syst. Evol. Microbiol.">
        <title>The Global Catalogue of Microorganisms (GCM) 10K type strain sequencing project: providing services to taxonomists for standard genome sequencing and annotation.</title>
        <authorList>
            <consortium name="The Broad Institute Genomics Platform"/>
            <consortium name="The Broad Institute Genome Sequencing Center for Infectious Disease"/>
            <person name="Wu L."/>
            <person name="Ma J."/>
        </authorList>
    </citation>
    <scope>NUCLEOTIDE SEQUENCE [LARGE SCALE GENOMIC DNA]</scope>
    <source>
        <strain evidence="3">KACC 11588</strain>
    </source>
</reference>
<evidence type="ECO:0000313" key="2">
    <source>
        <dbReference type="EMBL" id="MFC5568254.1"/>
    </source>
</evidence>
<sequence>MSREPEQLDLLDWLAAQPPGPAPILPAPMPRPDPAGPAPLLLTRVDPACNMRRFYSLALVTSLFGEAGVARQWGRIGAQGQRRTDWHASLEAAAAELERMAGRKRRRGYR</sequence>
<comment type="caution">
    <text evidence="2">The sequence shown here is derived from an EMBL/GenBank/DDBJ whole genome shotgun (WGS) entry which is preliminary data.</text>
</comment>
<dbReference type="SMART" id="SM00773">
    <property type="entry name" value="WGR"/>
    <property type="match status" value="1"/>
</dbReference>
<dbReference type="InterPro" id="IPR036930">
    <property type="entry name" value="WGR_dom_sf"/>
</dbReference>
<dbReference type="InterPro" id="IPR049809">
    <property type="entry name" value="YehF/YfeS-like_WGR"/>
</dbReference>
<dbReference type="PROSITE" id="PS51977">
    <property type="entry name" value="WGR"/>
    <property type="match status" value="1"/>
</dbReference>
<dbReference type="RefSeq" id="WP_342454220.1">
    <property type="nucleotide sequence ID" value="NZ_JAGGJP010000028.1"/>
</dbReference>
<feature type="domain" description="WGR" evidence="1">
    <location>
        <begin position="26"/>
        <end position="110"/>
    </location>
</feature>
<proteinExistence type="predicted"/>
<dbReference type="CDD" id="cd07996">
    <property type="entry name" value="WGR_MMR_like"/>
    <property type="match status" value="1"/>
</dbReference>